<dbReference type="Pfam" id="PF02641">
    <property type="entry name" value="DUF190"/>
    <property type="match status" value="1"/>
</dbReference>
<dbReference type="PANTHER" id="PTHR35983:SF1">
    <property type="entry name" value="UPF0166 PROTEIN TM_0021"/>
    <property type="match status" value="1"/>
</dbReference>
<dbReference type="InterPro" id="IPR011322">
    <property type="entry name" value="N-reg_PII-like_a/b"/>
</dbReference>
<feature type="binding site" evidence="11">
    <location>
        <position position="81"/>
    </location>
    <ligand>
        <name>Na(+)</name>
        <dbReference type="ChEBI" id="CHEBI:29101"/>
        <note>structural</note>
    </ligand>
</feature>
<keyword evidence="11" id="KW-0813">Transport</keyword>
<evidence type="ECO:0000256" key="2">
    <source>
        <dbReference type="ARBA" id="ARBA00010554"/>
    </source>
</evidence>
<dbReference type="HAMAP" id="MF_00454">
    <property type="entry name" value="FluC"/>
    <property type="match status" value="1"/>
</dbReference>
<evidence type="ECO:0000256" key="3">
    <source>
        <dbReference type="ARBA" id="ARBA00022475"/>
    </source>
</evidence>
<keyword evidence="5 11" id="KW-1133">Transmembrane helix</keyword>
<keyword evidence="14" id="KW-1185">Reference proteome</keyword>
<evidence type="ECO:0000256" key="7">
    <source>
        <dbReference type="ARBA" id="ARBA00023303"/>
    </source>
</evidence>
<name>A0A4D4L6Q3_STRVO</name>
<comment type="catalytic activity">
    <reaction evidence="9">
        <text>fluoride(in) = fluoride(out)</text>
        <dbReference type="Rhea" id="RHEA:76159"/>
        <dbReference type="ChEBI" id="CHEBI:17051"/>
    </reaction>
    <physiologicalReaction direction="left-to-right" evidence="9">
        <dbReference type="Rhea" id="RHEA:76160"/>
    </physiologicalReaction>
</comment>
<keyword evidence="6 11" id="KW-0472">Membrane</keyword>
<keyword evidence="11" id="KW-0406">Ion transport</keyword>
<evidence type="ECO:0000256" key="8">
    <source>
        <dbReference type="ARBA" id="ARBA00035120"/>
    </source>
</evidence>
<evidence type="ECO:0000256" key="12">
    <source>
        <dbReference type="SAM" id="MobiDB-lite"/>
    </source>
</evidence>
<comment type="caution">
    <text evidence="13">The sequence shown here is derived from an EMBL/GenBank/DDBJ whole genome shotgun (WGS) entry which is preliminary data.</text>
</comment>
<comment type="similarity">
    <text evidence="8 11">Belongs to the fluoride channel Fluc/FEX (TC 1.A.43) family.</text>
</comment>
<feature type="compositionally biased region" description="Basic and acidic residues" evidence="12">
    <location>
        <begin position="143"/>
        <end position="152"/>
    </location>
</feature>
<dbReference type="Proteomes" id="UP000301309">
    <property type="component" value="Unassembled WGS sequence"/>
</dbReference>
<dbReference type="GO" id="GO:0140114">
    <property type="term" value="P:cellular detoxification of fluoride"/>
    <property type="evidence" value="ECO:0007669"/>
    <property type="project" value="UniProtKB-UniRule"/>
</dbReference>
<dbReference type="PANTHER" id="PTHR35983">
    <property type="entry name" value="UPF0166 PROTEIN TM_0021"/>
    <property type="match status" value="1"/>
</dbReference>
<sequence length="250" mass="26577">MAGQGPVVGVVAVGGALGATARYGASLLWPTPSSAFPWTILLVNVVGCAIIGVFLVLITEMWTAHRLVRPFFGTGVLGGFTTFSTYAVDFTRLVQDGRIAIAFGYLVGTLVVAMAAVGRPWRRPGASSAGTAASVGGRHGDRRARAAADRLHRRERHLAPQTAVRRDRAPRPPHGARGASVFRGVEGYGSSSLIHTSRLLSLGEDLPMAVVIIDTEERVRSFLPELEEIVGDGLVVVDPVEIVHPRGQTR</sequence>
<dbReference type="AlphaFoldDB" id="A0A4D4L6Q3"/>
<evidence type="ECO:0000256" key="10">
    <source>
        <dbReference type="ARBA" id="ARBA00049940"/>
    </source>
</evidence>
<organism evidence="13 14">
    <name type="scientific">Streptomyces violaceusniger</name>
    <dbReference type="NCBI Taxonomy" id="68280"/>
    <lineage>
        <taxon>Bacteria</taxon>
        <taxon>Bacillati</taxon>
        <taxon>Actinomycetota</taxon>
        <taxon>Actinomycetes</taxon>
        <taxon>Kitasatosporales</taxon>
        <taxon>Streptomycetaceae</taxon>
        <taxon>Streptomyces</taxon>
        <taxon>Streptomyces violaceusniger group</taxon>
    </lineage>
</organism>
<feature type="transmembrane region" description="Helical" evidence="11">
    <location>
        <begin position="70"/>
        <end position="87"/>
    </location>
</feature>
<dbReference type="GO" id="GO:0046872">
    <property type="term" value="F:metal ion binding"/>
    <property type="evidence" value="ECO:0007669"/>
    <property type="project" value="UniProtKB-KW"/>
</dbReference>
<feature type="transmembrane region" description="Helical" evidence="11">
    <location>
        <begin position="7"/>
        <end position="29"/>
    </location>
</feature>
<proteinExistence type="inferred from homology"/>
<evidence type="ECO:0000256" key="1">
    <source>
        <dbReference type="ARBA" id="ARBA00004651"/>
    </source>
</evidence>
<evidence type="ECO:0000313" key="13">
    <source>
        <dbReference type="EMBL" id="GDY53699.1"/>
    </source>
</evidence>
<dbReference type="InterPro" id="IPR003691">
    <property type="entry name" value="FluC"/>
</dbReference>
<keyword evidence="4 11" id="KW-0812">Transmembrane</keyword>
<dbReference type="Gene3D" id="3.30.70.120">
    <property type="match status" value="1"/>
</dbReference>
<feature type="transmembrane region" description="Helical" evidence="11">
    <location>
        <begin position="99"/>
        <end position="118"/>
    </location>
</feature>
<evidence type="ECO:0000256" key="6">
    <source>
        <dbReference type="ARBA" id="ARBA00023136"/>
    </source>
</evidence>
<comment type="similarity">
    <text evidence="2">Belongs to the UPF0166 family.</text>
</comment>
<dbReference type="InterPro" id="IPR015867">
    <property type="entry name" value="N-reg_PII/ATP_PRibTrfase_C"/>
</dbReference>
<reference evidence="13 14" key="1">
    <citation type="journal article" date="2020" name="Int. J. Syst. Evol. Microbiol.">
        <title>Reclassification of Streptomyces castelarensis and Streptomyces sporoclivatus as later heterotypic synonyms of Streptomyces antimycoticus.</title>
        <authorList>
            <person name="Komaki H."/>
            <person name="Tamura T."/>
        </authorList>
    </citation>
    <scope>NUCLEOTIDE SEQUENCE [LARGE SCALE GENOMIC DNA]</scope>
    <source>
        <strain evidence="13 14">NBRC 13459</strain>
    </source>
</reference>
<dbReference type="GO" id="GO:0005886">
    <property type="term" value="C:plasma membrane"/>
    <property type="evidence" value="ECO:0007669"/>
    <property type="project" value="UniProtKB-SubCell"/>
</dbReference>
<feature type="binding site" evidence="11">
    <location>
        <position position="78"/>
    </location>
    <ligand>
        <name>Na(+)</name>
        <dbReference type="ChEBI" id="CHEBI:29101"/>
        <note>structural</note>
    </ligand>
</feature>
<keyword evidence="11" id="KW-0915">Sodium</keyword>
<dbReference type="Pfam" id="PF02537">
    <property type="entry name" value="CRCB"/>
    <property type="match status" value="1"/>
</dbReference>
<keyword evidence="11" id="KW-0479">Metal-binding</keyword>
<feature type="region of interest" description="Disordered" evidence="12">
    <location>
        <begin position="123"/>
        <end position="181"/>
    </location>
</feature>
<comment type="activity regulation">
    <text evidence="11">Na(+) is not transported, but it plays an essential structural role and its presence is essential for fluoride channel function.</text>
</comment>
<evidence type="ECO:0000256" key="9">
    <source>
        <dbReference type="ARBA" id="ARBA00035585"/>
    </source>
</evidence>
<evidence type="ECO:0000256" key="4">
    <source>
        <dbReference type="ARBA" id="ARBA00022692"/>
    </source>
</evidence>
<gene>
    <name evidence="11" type="primary">fluC</name>
    <name evidence="11" type="synonym">crcB</name>
    <name evidence="13" type="ORF">SVIO_043220</name>
</gene>
<keyword evidence="3 11" id="KW-1003">Cell membrane</keyword>
<dbReference type="SUPFAM" id="SSF54913">
    <property type="entry name" value="GlnB-like"/>
    <property type="match status" value="1"/>
</dbReference>
<dbReference type="EMBL" id="BJHW01000001">
    <property type="protein sequence ID" value="GDY53699.1"/>
    <property type="molecule type" value="Genomic_DNA"/>
</dbReference>
<comment type="function">
    <text evidence="10 11">Fluoride-specific ion channel. Important for reducing fluoride concentration in the cell, thus reducing its toxicity.</text>
</comment>
<comment type="subcellular location">
    <subcellularLocation>
        <location evidence="1 11">Cell membrane</location>
        <topology evidence="1 11">Multi-pass membrane protein</topology>
    </subcellularLocation>
</comment>
<dbReference type="GO" id="GO:0062054">
    <property type="term" value="F:fluoride channel activity"/>
    <property type="evidence" value="ECO:0007669"/>
    <property type="project" value="UniProtKB-UniRule"/>
</dbReference>
<feature type="compositionally biased region" description="Low complexity" evidence="12">
    <location>
        <begin position="125"/>
        <end position="136"/>
    </location>
</feature>
<evidence type="ECO:0000256" key="5">
    <source>
        <dbReference type="ARBA" id="ARBA00022989"/>
    </source>
</evidence>
<evidence type="ECO:0000256" key="11">
    <source>
        <dbReference type="HAMAP-Rule" id="MF_00454"/>
    </source>
</evidence>
<dbReference type="InterPro" id="IPR003793">
    <property type="entry name" value="UPF0166"/>
</dbReference>
<dbReference type="NCBIfam" id="TIGR00494">
    <property type="entry name" value="crcB"/>
    <property type="match status" value="1"/>
</dbReference>
<accession>A0A4D4L6Q3</accession>
<protein>
    <recommendedName>
        <fullName evidence="11">Fluoride-specific ion channel FluC</fullName>
    </recommendedName>
</protein>
<keyword evidence="7 11" id="KW-0407">Ion channel</keyword>
<feature type="transmembrane region" description="Helical" evidence="11">
    <location>
        <begin position="35"/>
        <end position="58"/>
    </location>
</feature>
<evidence type="ECO:0000313" key="14">
    <source>
        <dbReference type="Proteomes" id="UP000301309"/>
    </source>
</evidence>